<name>A0A133KDD7_HEYCO</name>
<dbReference type="Proteomes" id="UP000070376">
    <property type="component" value="Unassembled WGS sequence"/>
</dbReference>
<evidence type="ECO:0000313" key="2">
    <source>
        <dbReference type="Proteomes" id="UP000070376"/>
    </source>
</evidence>
<accession>A0A133KDD7</accession>
<dbReference type="PATRIC" id="fig|1398.22.peg.3265"/>
<feature type="non-terminal residue" evidence="1">
    <location>
        <position position="1"/>
    </location>
</feature>
<evidence type="ECO:0000313" key="1">
    <source>
        <dbReference type="EMBL" id="KWZ77465.1"/>
    </source>
</evidence>
<protein>
    <submittedName>
        <fullName evidence="1">Uncharacterized protein</fullName>
    </submittedName>
</protein>
<reference evidence="2" key="1">
    <citation type="submission" date="2016-01" db="EMBL/GenBank/DDBJ databases">
        <authorList>
            <person name="Mitreva M."/>
            <person name="Pepin K.H."/>
            <person name="Mihindukulasuriya K.A."/>
            <person name="Fulton R."/>
            <person name="Fronick C."/>
            <person name="O'Laughlin M."/>
            <person name="Miner T."/>
            <person name="Herter B."/>
            <person name="Rosa B.A."/>
            <person name="Cordes M."/>
            <person name="Tomlinson C."/>
            <person name="Wollam A."/>
            <person name="Palsikar V.B."/>
            <person name="Mardis E.R."/>
            <person name="Wilson R.K."/>
        </authorList>
    </citation>
    <scope>NUCLEOTIDE SEQUENCE [LARGE SCALE GENOMIC DNA]</scope>
    <source>
        <strain evidence="2">GED7749B</strain>
    </source>
</reference>
<sequence>YTYLFQSAKVEIELKSLLEILLEDNDPDLVHCTIKNARWITKDYIYTITDNKINIEVNLA</sequence>
<comment type="caution">
    <text evidence="1">The sequence shown here is derived from an EMBL/GenBank/DDBJ whole genome shotgun (WGS) entry which is preliminary data.</text>
</comment>
<dbReference type="EMBL" id="LRPN01000167">
    <property type="protein sequence ID" value="KWZ77465.1"/>
    <property type="molecule type" value="Genomic_DNA"/>
</dbReference>
<dbReference type="AlphaFoldDB" id="A0A133KDD7"/>
<proteinExistence type="predicted"/>
<organism evidence="1 2">
    <name type="scientific">Heyndrickxia coagulans</name>
    <name type="common">Weizmannia coagulans</name>
    <dbReference type="NCBI Taxonomy" id="1398"/>
    <lineage>
        <taxon>Bacteria</taxon>
        <taxon>Bacillati</taxon>
        <taxon>Bacillota</taxon>
        <taxon>Bacilli</taxon>
        <taxon>Bacillales</taxon>
        <taxon>Bacillaceae</taxon>
        <taxon>Heyndrickxia</taxon>
    </lineage>
</organism>
<gene>
    <name evidence="1" type="ORF">HMPREF3213_03254</name>
</gene>